<gene>
    <name evidence="1" type="ORF">H2198_001062</name>
</gene>
<sequence length="344" mass="37222">MGFMEETDGNATLTVTKDEGRYISYGESSKEHNGQQRSPQQLKRGLKSRHVGMISIAGAIGTGLVIGTGLGLARGGPGSLLVAFIFVGCLVYNVMMALGEMATYIPMTKGFSGYASHYVDHALGFATGLNYFFKYVVLLANNLTAAGIIMQYWLPSLNVGVWIAVFGLPIIVINVMPVRVFGEVEFVSALIKTCVIIGLMIVSLAISLGANGSHEVIGFRYWRDPGAFREYLVEGSTGSFLGFFAAVVNAGFAFMGAEMVGVTFGEAERPWRTIPQAIKQTFYRISFFYIGGVFLLGMAVPSDSPRLLEANQAKTGAGKLTYDLKMSRQKLTMDLQVLHPSLSP</sequence>
<dbReference type="Proteomes" id="UP001172386">
    <property type="component" value="Unassembled WGS sequence"/>
</dbReference>
<organism evidence="1 2">
    <name type="scientific">Neophaeococcomyces mojaviensis</name>
    <dbReference type="NCBI Taxonomy" id="3383035"/>
    <lineage>
        <taxon>Eukaryota</taxon>
        <taxon>Fungi</taxon>
        <taxon>Dikarya</taxon>
        <taxon>Ascomycota</taxon>
        <taxon>Pezizomycotina</taxon>
        <taxon>Eurotiomycetes</taxon>
        <taxon>Chaetothyriomycetidae</taxon>
        <taxon>Chaetothyriales</taxon>
        <taxon>Chaetothyriales incertae sedis</taxon>
        <taxon>Neophaeococcomyces</taxon>
    </lineage>
</organism>
<accession>A0ACC3AIG7</accession>
<dbReference type="EMBL" id="JAPDRQ010000011">
    <property type="protein sequence ID" value="KAJ9663070.1"/>
    <property type="molecule type" value="Genomic_DNA"/>
</dbReference>
<keyword evidence="2" id="KW-1185">Reference proteome</keyword>
<evidence type="ECO:0000313" key="1">
    <source>
        <dbReference type="EMBL" id="KAJ9663070.1"/>
    </source>
</evidence>
<evidence type="ECO:0000313" key="2">
    <source>
        <dbReference type="Proteomes" id="UP001172386"/>
    </source>
</evidence>
<comment type="caution">
    <text evidence="1">The sequence shown here is derived from an EMBL/GenBank/DDBJ whole genome shotgun (WGS) entry which is preliminary data.</text>
</comment>
<reference evidence="1" key="1">
    <citation type="submission" date="2022-10" db="EMBL/GenBank/DDBJ databases">
        <title>Culturing micro-colonial fungi from biological soil crusts in the Mojave desert and describing Neophaeococcomyces mojavensis, and introducing the new genera and species Taxawa tesnikishii.</title>
        <authorList>
            <person name="Kurbessoian T."/>
            <person name="Stajich J.E."/>
        </authorList>
    </citation>
    <scope>NUCLEOTIDE SEQUENCE</scope>
    <source>
        <strain evidence="1">JES_112</strain>
    </source>
</reference>
<name>A0ACC3AIG7_9EURO</name>
<protein>
    <submittedName>
        <fullName evidence="1">Uncharacterized protein</fullName>
    </submittedName>
</protein>
<proteinExistence type="predicted"/>